<comment type="caution">
    <text evidence="12">The sequence shown here is derived from an EMBL/GenBank/DDBJ whole genome shotgun (WGS) entry which is preliminary data.</text>
</comment>
<dbReference type="SUPFAM" id="SSF52016">
    <property type="entry name" value="LeuD/IlvD-like"/>
    <property type="match status" value="1"/>
</dbReference>
<dbReference type="FunFam" id="3.20.19.10:FF:000003">
    <property type="entry name" value="3-isopropylmalate dehydratase small subunit"/>
    <property type="match status" value="1"/>
</dbReference>
<dbReference type="InterPro" id="IPR004431">
    <property type="entry name" value="3-IsopropMal_deHydase_ssu"/>
</dbReference>
<evidence type="ECO:0000313" key="13">
    <source>
        <dbReference type="Proteomes" id="UP000544134"/>
    </source>
</evidence>
<dbReference type="GO" id="GO:0009316">
    <property type="term" value="C:3-isopropylmalate dehydratase complex"/>
    <property type="evidence" value="ECO:0007669"/>
    <property type="project" value="InterPro"/>
</dbReference>
<dbReference type="InterPro" id="IPR015928">
    <property type="entry name" value="Aconitase/3IPM_dehydase_swvl"/>
</dbReference>
<evidence type="ECO:0000256" key="10">
    <source>
        <dbReference type="HAMAP-Rule" id="MF_01031"/>
    </source>
</evidence>
<dbReference type="Gene3D" id="3.20.19.10">
    <property type="entry name" value="Aconitase, domain 4"/>
    <property type="match status" value="1"/>
</dbReference>
<dbReference type="GO" id="GO:0009098">
    <property type="term" value="P:L-leucine biosynthetic process"/>
    <property type="evidence" value="ECO:0007669"/>
    <property type="project" value="UniProtKB-UniRule"/>
</dbReference>
<dbReference type="PANTHER" id="PTHR43345">
    <property type="entry name" value="3-ISOPROPYLMALATE DEHYDRATASE SMALL SUBUNIT 2-RELATED-RELATED"/>
    <property type="match status" value="1"/>
</dbReference>
<comment type="similarity">
    <text evidence="4 10">Belongs to the LeuD family. LeuD type 1 subfamily.</text>
</comment>
<keyword evidence="7 10" id="KW-0028">Amino-acid biosynthesis</keyword>
<dbReference type="PANTHER" id="PTHR43345:SF5">
    <property type="entry name" value="3-ISOPROPYLMALATE DEHYDRATASE SMALL SUBUNIT"/>
    <property type="match status" value="1"/>
</dbReference>
<keyword evidence="8 10" id="KW-0456">Lyase</keyword>
<comment type="function">
    <text evidence="2 10">Catalyzes the isomerization between 2-isopropylmalate and 3-isopropylmalate, via the formation of 2-isopropylmaleate.</text>
</comment>
<dbReference type="UniPathway" id="UPA00048">
    <property type="reaction ID" value="UER00071"/>
</dbReference>
<sequence>MDKFIVHTGVVAPLDRENVDTDAIIPKQFLKSIKRTGFGPNAFDEWRYLDHGEPGQDNSKRPLNPDFVLNQPRYQGASVLLARKNFGCGSSREHAPWALEQYGFRAIIAPSFADIFYNNCFKNGLLPIVLTEQQVDHLFNETYAFNGFKLTVDLEAQVVRTSDGGAEYPFEVAAFRKYCLLNGFDDIGLTLRHADKIRQFEAERIAKQPWLNHRIVG</sequence>
<accession>A0A848ILZ7</accession>
<dbReference type="GO" id="GO:0003861">
    <property type="term" value="F:3-isopropylmalate dehydratase activity"/>
    <property type="evidence" value="ECO:0007669"/>
    <property type="project" value="UniProtKB-UniRule"/>
</dbReference>
<dbReference type="EC" id="4.2.1.33" evidence="10"/>
<dbReference type="EMBL" id="JABBGJ010000021">
    <property type="protein sequence ID" value="NMM00317.1"/>
    <property type="molecule type" value="Genomic_DNA"/>
</dbReference>
<dbReference type="InterPro" id="IPR050075">
    <property type="entry name" value="LeuD"/>
</dbReference>
<evidence type="ECO:0000256" key="4">
    <source>
        <dbReference type="ARBA" id="ARBA00009845"/>
    </source>
</evidence>
<evidence type="ECO:0000313" key="12">
    <source>
        <dbReference type="EMBL" id="NMM00317.1"/>
    </source>
</evidence>
<comment type="pathway">
    <text evidence="3 10">Amino-acid biosynthesis; L-leucine biosynthesis; L-leucine from 3-methyl-2-oxobutanoate: step 2/4.</text>
</comment>
<dbReference type="HAMAP" id="MF_01031">
    <property type="entry name" value="LeuD_type1"/>
    <property type="match status" value="1"/>
</dbReference>
<proteinExistence type="inferred from homology"/>
<comment type="subunit">
    <text evidence="5 10">Heterodimer of LeuC and LeuD.</text>
</comment>
<dbReference type="NCBIfam" id="NF002458">
    <property type="entry name" value="PRK01641.1"/>
    <property type="match status" value="1"/>
</dbReference>
<evidence type="ECO:0000256" key="5">
    <source>
        <dbReference type="ARBA" id="ARBA00011271"/>
    </source>
</evidence>
<evidence type="ECO:0000256" key="1">
    <source>
        <dbReference type="ARBA" id="ARBA00000491"/>
    </source>
</evidence>
<keyword evidence="6 10" id="KW-0432">Leucine biosynthesis</keyword>
<dbReference type="InterPro" id="IPR000573">
    <property type="entry name" value="AconitaseA/IPMdHydase_ssu_swvl"/>
</dbReference>
<evidence type="ECO:0000256" key="7">
    <source>
        <dbReference type="ARBA" id="ARBA00022605"/>
    </source>
</evidence>
<evidence type="ECO:0000256" key="8">
    <source>
        <dbReference type="ARBA" id="ARBA00023239"/>
    </source>
</evidence>
<feature type="domain" description="Aconitase A/isopropylmalate dehydratase small subunit swivel" evidence="11">
    <location>
        <begin position="1"/>
        <end position="132"/>
    </location>
</feature>
<evidence type="ECO:0000256" key="9">
    <source>
        <dbReference type="ARBA" id="ARBA00023304"/>
    </source>
</evidence>
<dbReference type="Proteomes" id="UP000544134">
    <property type="component" value="Unassembled WGS sequence"/>
</dbReference>
<reference evidence="12 13" key="1">
    <citation type="submission" date="2020-04" db="EMBL/GenBank/DDBJ databases">
        <title>Paraburkholderia sp. RP-4-7 isolated from soil.</title>
        <authorList>
            <person name="Dahal R.H."/>
        </authorList>
    </citation>
    <scope>NUCLEOTIDE SEQUENCE [LARGE SCALE GENOMIC DNA]</scope>
    <source>
        <strain evidence="12 13">RP-4-7</strain>
    </source>
</reference>
<organism evidence="12 13">
    <name type="scientific">Paraburkholderia polaris</name>
    <dbReference type="NCBI Taxonomy" id="2728848"/>
    <lineage>
        <taxon>Bacteria</taxon>
        <taxon>Pseudomonadati</taxon>
        <taxon>Pseudomonadota</taxon>
        <taxon>Betaproteobacteria</taxon>
        <taxon>Burkholderiales</taxon>
        <taxon>Burkholderiaceae</taxon>
        <taxon>Paraburkholderia</taxon>
    </lineage>
</organism>
<gene>
    <name evidence="10 12" type="primary">leuD</name>
    <name evidence="12" type="ORF">HHL24_20540</name>
</gene>
<dbReference type="Pfam" id="PF00694">
    <property type="entry name" value="Aconitase_C"/>
    <property type="match status" value="1"/>
</dbReference>
<evidence type="ECO:0000256" key="3">
    <source>
        <dbReference type="ARBA" id="ARBA00004729"/>
    </source>
</evidence>
<evidence type="ECO:0000256" key="6">
    <source>
        <dbReference type="ARBA" id="ARBA00022430"/>
    </source>
</evidence>
<evidence type="ECO:0000259" key="11">
    <source>
        <dbReference type="Pfam" id="PF00694"/>
    </source>
</evidence>
<name>A0A848ILZ7_9BURK</name>
<dbReference type="RefSeq" id="WP_169487251.1">
    <property type="nucleotide sequence ID" value="NZ_JABBGJ010000021.1"/>
</dbReference>
<keyword evidence="13" id="KW-1185">Reference proteome</keyword>
<protein>
    <recommendedName>
        <fullName evidence="10">3-isopropylmalate dehydratase small subunit</fullName>
        <ecNumber evidence="10">4.2.1.33</ecNumber>
    </recommendedName>
    <alternativeName>
        <fullName evidence="10">Alpha-IPM isomerase</fullName>
        <shortName evidence="10">IPMI</shortName>
    </alternativeName>
    <alternativeName>
        <fullName evidence="10">Isopropylmalate isomerase</fullName>
    </alternativeName>
</protein>
<keyword evidence="9 10" id="KW-0100">Branched-chain amino acid biosynthesis</keyword>
<evidence type="ECO:0000256" key="2">
    <source>
        <dbReference type="ARBA" id="ARBA00002695"/>
    </source>
</evidence>
<dbReference type="InterPro" id="IPR033940">
    <property type="entry name" value="IPMI_Swivel"/>
</dbReference>
<dbReference type="CDD" id="cd01577">
    <property type="entry name" value="IPMI_Swivel"/>
    <property type="match status" value="1"/>
</dbReference>
<dbReference type="NCBIfam" id="TIGR00171">
    <property type="entry name" value="leuD"/>
    <property type="match status" value="1"/>
</dbReference>
<comment type="catalytic activity">
    <reaction evidence="1 10">
        <text>(2R,3S)-3-isopropylmalate = (2S)-2-isopropylmalate</text>
        <dbReference type="Rhea" id="RHEA:32287"/>
        <dbReference type="ChEBI" id="CHEBI:1178"/>
        <dbReference type="ChEBI" id="CHEBI:35121"/>
        <dbReference type="EC" id="4.2.1.33"/>
    </reaction>
</comment>
<dbReference type="AlphaFoldDB" id="A0A848ILZ7"/>